<evidence type="ECO:0000313" key="3">
    <source>
        <dbReference type="EMBL" id="SVB31809.1"/>
    </source>
</evidence>
<keyword evidence="1" id="KW-0240">DNA-directed RNA polymerase</keyword>
<keyword evidence="2" id="KW-0804">Transcription</keyword>
<evidence type="ECO:0008006" key="4">
    <source>
        <dbReference type="Google" id="ProtNLM"/>
    </source>
</evidence>
<accession>A0A382D142</accession>
<organism evidence="3">
    <name type="scientific">marine metagenome</name>
    <dbReference type="NCBI Taxonomy" id="408172"/>
    <lineage>
        <taxon>unclassified sequences</taxon>
        <taxon>metagenomes</taxon>
        <taxon>ecological metagenomes</taxon>
    </lineage>
</organism>
<dbReference type="AlphaFoldDB" id="A0A382D142"/>
<evidence type="ECO:0000256" key="2">
    <source>
        <dbReference type="ARBA" id="ARBA00023163"/>
    </source>
</evidence>
<gene>
    <name evidence="3" type="ORF">METZ01_LOCUS184663</name>
</gene>
<dbReference type="Gene3D" id="3.30.1490.120">
    <property type="entry name" value="RNA polymerase Rpb7-like, N-terminal domain"/>
    <property type="match status" value="1"/>
</dbReference>
<dbReference type="GO" id="GO:0000428">
    <property type="term" value="C:DNA-directed RNA polymerase complex"/>
    <property type="evidence" value="ECO:0007669"/>
    <property type="project" value="UniProtKB-KW"/>
</dbReference>
<dbReference type="InterPro" id="IPR036898">
    <property type="entry name" value="RNA_pol_Rpb7-like_N_sf"/>
</dbReference>
<proteinExistence type="predicted"/>
<evidence type="ECO:0000256" key="1">
    <source>
        <dbReference type="ARBA" id="ARBA00022478"/>
    </source>
</evidence>
<reference evidence="3" key="1">
    <citation type="submission" date="2018-05" db="EMBL/GenBank/DDBJ databases">
        <authorList>
            <person name="Lanie J.A."/>
            <person name="Ng W.-L."/>
            <person name="Kazmierczak K.M."/>
            <person name="Andrzejewski T.M."/>
            <person name="Davidsen T.M."/>
            <person name="Wayne K.J."/>
            <person name="Tettelin H."/>
            <person name="Glass J.I."/>
            <person name="Rusch D."/>
            <person name="Podicherti R."/>
            <person name="Tsui H.-C.T."/>
            <person name="Winkler M.E."/>
        </authorList>
    </citation>
    <scope>NUCLEOTIDE SEQUENCE</scope>
</reference>
<name>A0A382D142_9ZZZZ</name>
<dbReference type="SUPFAM" id="SSF88798">
    <property type="entry name" value="N-terminal, heterodimerisation domain of RBP7 (RpoE)"/>
    <property type="match status" value="1"/>
</dbReference>
<protein>
    <recommendedName>
        <fullName evidence="4">S1 motif domain-containing protein</fullName>
    </recommendedName>
</protein>
<dbReference type="EMBL" id="UINC01036993">
    <property type="protein sequence ID" value="SVB31809.1"/>
    <property type="molecule type" value="Genomic_DNA"/>
</dbReference>
<sequence length="182" mass="20790">MENCKTSYRIFKKDSLVESVRIPPSKLDNYSAFILNSLKEREKKCNKNGYIHKILKIDNIGEGIIYEGDFSGDVIFKVKYEALVCSPKVNDVIECNVLQLSTFQSDIIAQQGPLFIVVIFDKIKDKGTLKQGDKILVKVVATRYVYAMPILKVVSTFVKKIDQTKDAMESLFVDDFDFIEQE</sequence>